<dbReference type="Pfam" id="PF13193">
    <property type="entry name" value="AMP-binding_C"/>
    <property type="match status" value="1"/>
</dbReference>
<dbReference type="RefSeq" id="WP_270946575.1">
    <property type="nucleotide sequence ID" value="NZ_JAQGLA010000001.1"/>
</dbReference>
<evidence type="ECO:0000256" key="3">
    <source>
        <dbReference type="ARBA" id="ARBA00022832"/>
    </source>
</evidence>
<keyword evidence="2" id="KW-0436">Ligase</keyword>
<reference evidence="7 8" key="1">
    <citation type="submission" date="2022-11" db="EMBL/GenBank/DDBJ databases">
        <title>Draft genome sequence of Saccharopolyspora sp. WRP15-2 isolated from rhizosphere soils of wild rice in Thailand.</title>
        <authorList>
            <person name="Duangmal K."/>
            <person name="Kammanee S."/>
            <person name="Muangham S."/>
        </authorList>
    </citation>
    <scope>NUCLEOTIDE SEQUENCE [LARGE SCALE GENOMIC DNA]</scope>
    <source>
        <strain evidence="7 8">WRP15-2</strain>
    </source>
</reference>
<dbReference type="PROSITE" id="PS00455">
    <property type="entry name" value="AMP_BINDING"/>
    <property type="match status" value="1"/>
</dbReference>
<evidence type="ECO:0000259" key="5">
    <source>
        <dbReference type="Pfam" id="PF00501"/>
    </source>
</evidence>
<dbReference type="InterPro" id="IPR000873">
    <property type="entry name" value="AMP-dep_synth/lig_dom"/>
</dbReference>
<dbReference type="Gene3D" id="3.40.50.12780">
    <property type="entry name" value="N-terminal domain of ligase-like"/>
    <property type="match status" value="1"/>
</dbReference>
<evidence type="ECO:0000313" key="8">
    <source>
        <dbReference type="Proteomes" id="UP001210380"/>
    </source>
</evidence>
<dbReference type="Pfam" id="PF00501">
    <property type="entry name" value="AMP-binding"/>
    <property type="match status" value="1"/>
</dbReference>
<dbReference type="EMBL" id="JAQGLA010000001">
    <property type="protein sequence ID" value="MDA3624007.1"/>
    <property type="molecule type" value="Genomic_DNA"/>
</dbReference>
<dbReference type="InterPro" id="IPR025110">
    <property type="entry name" value="AMP-bd_C"/>
</dbReference>
<feature type="domain" description="AMP-dependent synthetase/ligase" evidence="5">
    <location>
        <begin position="23"/>
        <end position="391"/>
    </location>
</feature>
<dbReference type="PANTHER" id="PTHR43859:SF4">
    <property type="entry name" value="BUTANOATE--COA LIGASE AAE1-RELATED"/>
    <property type="match status" value="1"/>
</dbReference>
<dbReference type="InterPro" id="IPR045851">
    <property type="entry name" value="AMP-bd_C_sf"/>
</dbReference>
<dbReference type="InterPro" id="IPR020845">
    <property type="entry name" value="AMP-binding_CS"/>
</dbReference>
<evidence type="ECO:0000256" key="2">
    <source>
        <dbReference type="ARBA" id="ARBA00022598"/>
    </source>
</evidence>
<proteinExistence type="inferred from homology"/>
<keyword evidence="4" id="KW-0443">Lipid metabolism</keyword>
<comment type="similarity">
    <text evidence="1">Belongs to the ATP-dependent AMP-binding enzyme family.</text>
</comment>
<accession>A0ABT4UQJ7</accession>
<gene>
    <name evidence="7" type="ORF">OU415_01085</name>
</gene>
<name>A0ABT4UQJ7_9PSEU</name>
<keyword evidence="8" id="KW-1185">Reference proteome</keyword>
<feature type="domain" description="AMP-binding enzyme C-terminal" evidence="6">
    <location>
        <begin position="441"/>
        <end position="515"/>
    </location>
</feature>
<dbReference type="PANTHER" id="PTHR43859">
    <property type="entry name" value="ACYL-ACTIVATING ENZYME"/>
    <property type="match status" value="1"/>
</dbReference>
<evidence type="ECO:0000259" key="6">
    <source>
        <dbReference type="Pfam" id="PF13193"/>
    </source>
</evidence>
<keyword evidence="3" id="KW-0276">Fatty acid metabolism</keyword>
<dbReference type="Proteomes" id="UP001210380">
    <property type="component" value="Unassembled WGS sequence"/>
</dbReference>
<protein>
    <submittedName>
        <fullName evidence="7">AMP-binding protein</fullName>
    </submittedName>
</protein>
<evidence type="ECO:0000256" key="4">
    <source>
        <dbReference type="ARBA" id="ARBA00023098"/>
    </source>
</evidence>
<dbReference type="InterPro" id="IPR042099">
    <property type="entry name" value="ANL_N_sf"/>
</dbReference>
<comment type="caution">
    <text evidence="7">The sequence shown here is derived from an EMBL/GenBank/DDBJ whole genome shotgun (WGS) entry which is preliminary data.</text>
</comment>
<dbReference type="Gene3D" id="3.30.300.30">
    <property type="match status" value="1"/>
</dbReference>
<evidence type="ECO:0000313" key="7">
    <source>
        <dbReference type="EMBL" id="MDA3624007.1"/>
    </source>
</evidence>
<sequence>MALNDVANDVPLSPLSFLHRTADISGDDIGVITDGGDRVSWSRLLDRAQRLAGRLSELGLEPGDRVAVLAPNDLPLLEAHYGVPGAGCALVALNTRLSPQEYELVLRLAGAKALIVDHSLAAQVADIATRVPTLRAVVAIGPDDEPDPDGYTDWLDTARPMPLRLPGDERQPLAVNFTSGTTGKPKGVVYTHRGGYLNALGQVASVGLNADSRYLWTLPMFHCNGWCYTWAVTAVGGQHVALRKVDPPRVLDLVRDHAITHMCGAPVVLDSLSEESRSRGGTEFAQSVLYAVGGAAPSPTAIAEMSRMGVEIVHLYGMTETYGPAMMCVPRPEWRQYELPRLAKTMARQGVRTLNVESVRVVTADFDDVPADGTTLGELVIRSNTVMSHYLDDPDATAAAFTGGWLHTGDVAVRHADGYVEIRDRLKDVIISGGENISSIEVENVLLEHAAVAEAAVVARPHGKWGEVPVAFVRSHDGHDVTETELVEWLRARLAHFKVPREVRFGSLPKTSTGKVRKAVLREAARSRPEGGRDAHASAT</sequence>
<dbReference type="SUPFAM" id="SSF56801">
    <property type="entry name" value="Acetyl-CoA synthetase-like"/>
    <property type="match status" value="1"/>
</dbReference>
<evidence type="ECO:0000256" key="1">
    <source>
        <dbReference type="ARBA" id="ARBA00006432"/>
    </source>
</evidence>
<organism evidence="7 8">
    <name type="scientific">Saccharopolyspora oryzae</name>
    <dbReference type="NCBI Taxonomy" id="2997343"/>
    <lineage>
        <taxon>Bacteria</taxon>
        <taxon>Bacillati</taxon>
        <taxon>Actinomycetota</taxon>
        <taxon>Actinomycetes</taxon>
        <taxon>Pseudonocardiales</taxon>
        <taxon>Pseudonocardiaceae</taxon>
        <taxon>Saccharopolyspora</taxon>
    </lineage>
</organism>